<organism evidence="1 2">
    <name type="scientific">Roseateles asaccharophilus</name>
    <dbReference type="NCBI Taxonomy" id="582607"/>
    <lineage>
        <taxon>Bacteria</taxon>
        <taxon>Pseudomonadati</taxon>
        <taxon>Pseudomonadota</taxon>
        <taxon>Betaproteobacteria</taxon>
        <taxon>Burkholderiales</taxon>
        <taxon>Sphaerotilaceae</taxon>
        <taxon>Roseateles</taxon>
    </lineage>
</organism>
<gene>
    <name evidence="1" type="ORF">J2X21_004813</name>
</gene>
<sequence>MKNLQEATERICELKGSLVAFDALMPAVIDTLSATALARLMASFDAHAEAARTVMLHSDMSDMVLNTFEREIARNRALLQRSQQPVPRPPRPAAVDPLLLATTRITTFVGSMVKTSASGFFFRRGDQLFLVSNRHVFADAASAHLPDRIEIGLHTDAQDLTRHAVVSLPLYRHGLGQWREATDSGGTVDVAVMALPSGALPADAVLLAFDETHLDDGDEAIAIGDALTIPGFPLGFHDTIHHLAVARHAAIASAYGVRFQRQGCFLTDARTHRGSSGSPVVRRRNAGLPGAAGTGWQLLGVHSTRMDMRDRDLVQDESLGLNCAWYADVLLTLTADAAKASP</sequence>
<protein>
    <submittedName>
        <fullName evidence="1">S1-C subfamily serine protease</fullName>
    </submittedName>
</protein>
<dbReference type="GO" id="GO:0008233">
    <property type="term" value="F:peptidase activity"/>
    <property type="evidence" value="ECO:0007669"/>
    <property type="project" value="UniProtKB-KW"/>
</dbReference>
<keyword evidence="2" id="KW-1185">Reference proteome</keyword>
<dbReference type="InterPro" id="IPR009003">
    <property type="entry name" value="Peptidase_S1_PA"/>
</dbReference>
<name>A0ABU2AEL5_9BURK</name>
<comment type="caution">
    <text evidence="1">The sequence shown here is derived from an EMBL/GenBank/DDBJ whole genome shotgun (WGS) entry which is preliminary data.</text>
</comment>
<dbReference type="EMBL" id="JAVDXV010000011">
    <property type="protein sequence ID" value="MDR7335646.1"/>
    <property type="molecule type" value="Genomic_DNA"/>
</dbReference>
<dbReference type="RefSeq" id="WP_310332650.1">
    <property type="nucleotide sequence ID" value="NZ_JAVDXV010000011.1"/>
</dbReference>
<keyword evidence="1" id="KW-0645">Protease</keyword>
<accession>A0ABU2AEL5</accession>
<evidence type="ECO:0000313" key="2">
    <source>
        <dbReference type="Proteomes" id="UP001180825"/>
    </source>
</evidence>
<keyword evidence="1" id="KW-0378">Hydrolase</keyword>
<evidence type="ECO:0000313" key="1">
    <source>
        <dbReference type="EMBL" id="MDR7335646.1"/>
    </source>
</evidence>
<dbReference type="Proteomes" id="UP001180825">
    <property type="component" value="Unassembled WGS sequence"/>
</dbReference>
<dbReference type="Pfam" id="PF13365">
    <property type="entry name" value="Trypsin_2"/>
    <property type="match status" value="1"/>
</dbReference>
<reference evidence="1 2" key="1">
    <citation type="submission" date="2023-07" db="EMBL/GenBank/DDBJ databases">
        <title>Sorghum-associated microbial communities from plants grown in Nebraska, USA.</title>
        <authorList>
            <person name="Schachtman D."/>
        </authorList>
    </citation>
    <scope>NUCLEOTIDE SEQUENCE [LARGE SCALE GENOMIC DNA]</scope>
    <source>
        <strain evidence="1 2">BE316</strain>
    </source>
</reference>
<proteinExistence type="predicted"/>
<dbReference type="Gene3D" id="2.40.10.120">
    <property type="match status" value="1"/>
</dbReference>
<dbReference type="SUPFAM" id="SSF50494">
    <property type="entry name" value="Trypsin-like serine proteases"/>
    <property type="match status" value="1"/>
</dbReference>
<dbReference type="GO" id="GO:0006508">
    <property type="term" value="P:proteolysis"/>
    <property type="evidence" value="ECO:0007669"/>
    <property type="project" value="UniProtKB-KW"/>
</dbReference>